<gene>
    <name evidence="1" type="ORF">DSCO28_24880</name>
</gene>
<sequence>MSLCVLRAVPAAVDTDELEVRTVAWEFLFKGGIRENGNPKNKIVDRDIDRSMHGFSIIGKRGTRPARHH</sequence>
<organism evidence="1 2">
    <name type="scientific">Desulfosarcina ovata subsp. sediminis</name>
    <dbReference type="NCBI Taxonomy" id="885957"/>
    <lineage>
        <taxon>Bacteria</taxon>
        <taxon>Pseudomonadati</taxon>
        <taxon>Thermodesulfobacteriota</taxon>
        <taxon>Desulfobacteria</taxon>
        <taxon>Desulfobacterales</taxon>
        <taxon>Desulfosarcinaceae</taxon>
        <taxon>Desulfosarcina</taxon>
    </lineage>
</organism>
<evidence type="ECO:0000313" key="1">
    <source>
        <dbReference type="EMBL" id="BBO81922.1"/>
    </source>
</evidence>
<dbReference type="EMBL" id="AP021876">
    <property type="protein sequence ID" value="BBO81922.1"/>
    <property type="molecule type" value="Genomic_DNA"/>
</dbReference>
<dbReference type="AlphaFoldDB" id="A0A5K7ZIH0"/>
<protein>
    <submittedName>
        <fullName evidence="1">Uncharacterized protein</fullName>
    </submittedName>
</protein>
<reference evidence="1 2" key="1">
    <citation type="submission" date="2019-11" db="EMBL/GenBank/DDBJ databases">
        <title>Comparative genomics of hydrocarbon-degrading Desulfosarcina strains.</title>
        <authorList>
            <person name="Watanabe M."/>
            <person name="Kojima H."/>
            <person name="Fukui M."/>
        </authorList>
    </citation>
    <scope>NUCLEOTIDE SEQUENCE [LARGE SCALE GENOMIC DNA]</scope>
    <source>
        <strain evidence="1 2">28bB2T</strain>
    </source>
</reference>
<evidence type="ECO:0000313" key="2">
    <source>
        <dbReference type="Proteomes" id="UP000425960"/>
    </source>
</evidence>
<dbReference type="KEGG" id="dov:DSCO28_24880"/>
<proteinExistence type="predicted"/>
<accession>A0A5K7ZIH0</accession>
<name>A0A5K7ZIH0_9BACT</name>
<dbReference type="Proteomes" id="UP000425960">
    <property type="component" value="Chromosome"/>
</dbReference>